<organism evidence="2">
    <name type="scientific">Desulfobacca acetoxidans</name>
    <dbReference type="NCBI Taxonomy" id="60893"/>
    <lineage>
        <taxon>Bacteria</taxon>
        <taxon>Pseudomonadati</taxon>
        <taxon>Thermodesulfobacteriota</taxon>
        <taxon>Desulfobaccia</taxon>
        <taxon>Desulfobaccales</taxon>
        <taxon>Desulfobaccaceae</taxon>
        <taxon>Desulfobacca</taxon>
    </lineage>
</organism>
<evidence type="ECO:0000313" key="2">
    <source>
        <dbReference type="EMBL" id="HGS06161.1"/>
    </source>
</evidence>
<feature type="compositionally biased region" description="Basic and acidic residues" evidence="1">
    <location>
        <begin position="38"/>
        <end position="52"/>
    </location>
</feature>
<accession>A0A7V4GA36</accession>
<proteinExistence type="predicted"/>
<name>A0A7V4GA36_9BACT</name>
<protein>
    <submittedName>
        <fullName evidence="2">Uncharacterized protein</fullName>
    </submittedName>
</protein>
<evidence type="ECO:0000256" key="1">
    <source>
        <dbReference type="SAM" id="MobiDB-lite"/>
    </source>
</evidence>
<gene>
    <name evidence="2" type="ORF">ENT08_10610</name>
</gene>
<dbReference type="EMBL" id="DSXI01000631">
    <property type="protein sequence ID" value="HGS06161.1"/>
    <property type="molecule type" value="Genomic_DNA"/>
</dbReference>
<dbReference type="AlphaFoldDB" id="A0A7V4GA36"/>
<feature type="region of interest" description="Disordered" evidence="1">
    <location>
        <begin position="38"/>
        <end position="67"/>
    </location>
</feature>
<comment type="caution">
    <text evidence="2">The sequence shown here is derived from an EMBL/GenBank/DDBJ whole genome shotgun (WGS) entry which is preliminary data.</text>
</comment>
<sequence length="67" mass="8080">MRHGLETFKKRLNRLEEKAAQERIVYTEVQLVALEQAKREKESNPDEIETHHLGHQHRVKDYRPQYA</sequence>
<reference evidence="2" key="1">
    <citation type="journal article" date="2020" name="mSystems">
        <title>Genome- and Community-Level Interaction Insights into Carbon Utilization and Element Cycling Functions of Hydrothermarchaeota in Hydrothermal Sediment.</title>
        <authorList>
            <person name="Zhou Z."/>
            <person name="Liu Y."/>
            <person name="Xu W."/>
            <person name="Pan J."/>
            <person name="Luo Z.H."/>
            <person name="Li M."/>
        </authorList>
    </citation>
    <scope>NUCLEOTIDE SEQUENCE [LARGE SCALE GENOMIC DNA]</scope>
    <source>
        <strain evidence="2">SpSt-548</strain>
    </source>
</reference>